<dbReference type="Pfam" id="PF00383">
    <property type="entry name" value="dCMP_cyt_deam_1"/>
    <property type="match status" value="1"/>
</dbReference>
<gene>
    <name evidence="2" type="ORF">ACFSCY_21390</name>
</gene>
<keyword evidence="3" id="KW-1185">Reference proteome</keyword>
<organism evidence="2 3">
    <name type="scientific">Pseudonocardia aurantiaca</name>
    <dbReference type="NCBI Taxonomy" id="75290"/>
    <lineage>
        <taxon>Bacteria</taxon>
        <taxon>Bacillati</taxon>
        <taxon>Actinomycetota</taxon>
        <taxon>Actinomycetes</taxon>
        <taxon>Pseudonocardiales</taxon>
        <taxon>Pseudonocardiaceae</taxon>
        <taxon>Pseudonocardia</taxon>
    </lineage>
</organism>
<comment type="caution">
    <text evidence="2">The sequence shown here is derived from an EMBL/GenBank/DDBJ whole genome shotgun (WGS) entry which is preliminary data.</text>
</comment>
<reference evidence="3" key="1">
    <citation type="journal article" date="2019" name="Int. J. Syst. Evol. Microbiol.">
        <title>The Global Catalogue of Microorganisms (GCM) 10K type strain sequencing project: providing services to taxonomists for standard genome sequencing and annotation.</title>
        <authorList>
            <consortium name="The Broad Institute Genomics Platform"/>
            <consortium name="The Broad Institute Genome Sequencing Center for Infectious Disease"/>
            <person name="Wu L."/>
            <person name="Ma J."/>
        </authorList>
    </citation>
    <scope>NUCLEOTIDE SEQUENCE [LARGE SCALE GENOMIC DNA]</scope>
    <source>
        <strain evidence="3">JCM 12165</strain>
    </source>
</reference>
<dbReference type="SUPFAM" id="SSF53927">
    <property type="entry name" value="Cytidine deaminase-like"/>
    <property type="match status" value="1"/>
</dbReference>
<proteinExistence type="predicted"/>
<protein>
    <recommendedName>
        <fullName evidence="1">CMP/dCMP-type deaminase domain-containing protein</fullName>
    </recommendedName>
</protein>
<sequence length="79" mass="8087">MSTHETEIAAMQRAIAISALGMGSTRPVGCVILDRDGTPVGEGYHRRKGEAHAEVNARAAAGLKATGGTDLGSSHRGTT</sequence>
<feature type="domain" description="CMP/dCMP-type deaminase" evidence="1">
    <location>
        <begin position="5"/>
        <end position="79"/>
    </location>
</feature>
<dbReference type="EMBL" id="JBHUCP010000017">
    <property type="protein sequence ID" value="MFD1531990.1"/>
    <property type="molecule type" value="Genomic_DNA"/>
</dbReference>
<dbReference type="Gene3D" id="3.40.140.10">
    <property type="entry name" value="Cytidine Deaminase, domain 2"/>
    <property type="match status" value="1"/>
</dbReference>
<dbReference type="RefSeq" id="WP_343980333.1">
    <property type="nucleotide sequence ID" value="NZ_BAAAJG010000012.1"/>
</dbReference>
<accession>A0ABW4FN86</accession>
<dbReference type="PROSITE" id="PS51747">
    <property type="entry name" value="CYT_DCMP_DEAMINASES_2"/>
    <property type="match status" value="1"/>
</dbReference>
<evidence type="ECO:0000313" key="3">
    <source>
        <dbReference type="Proteomes" id="UP001597145"/>
    </source>
</evidence>
<name>A0ABW4FN86_9PSEU</name>
<dbReference type="InterPro" id="IPR002125">
    <property type="entry name" value="CMP_dCMP_dom"/>
</dbReference>
<dbReference type="InterPro" id="IPR016193">
    <property type="entry name" value="Cytidine_deaminase-like"/>
</dbReference>
<dbReference type="Proteomes" id="UP001597145">
    <property type="component" value="Unassembled WGS sequence"/>
</dbReference>
<evidence type="ECO:0000259" key="1">
    <source>
        <dbReference type="PROSITE" id="PS51747"/>
    </source>
</evidence>
<evidence type="ECO:0000313" key="2">
    <source>
        <dbReference type="EMBL" id="MFD1531990.1"/>
    </source>
</evidence>